<evidence type="ECO:0000259" key="2">
    <source>
        <dbReference type="PROSITE" id="PS50826"/>
    </source>
</evidence>
<dbReference type="EMBL" id="VJMJ01000130">
    <property type="protein sequence ID" value="KAF0732649.1"/>
    <property type="molecule type" value="Genomic_DNA"/>
</dbReference>
<dbReference type="PANTHER" id="PTHR12771">
    <property type="entry name" value="ENGULFMENT AND CELL MOTILITY"/>
    <property type="match status" value="1"/>
</dbReference>
<dbReference type="PROSITE" id="PS50238">
    <property type="entry name" value="RHOGAP"/>
    <property type="match status" value="1"/>
</dbReference>
<dbReference type="InterPro" id="IPR037213">
    <property type="entry name" value="Run_dom_sf"/>
</dbReference>
<dbReference type="PANTHER" id="PTHR12771:SF56">
    <property type="entry name" value="CED-12"/>
    <property type="match status" value="1"/>
</dbReference>
<evidence type="ECO:0000313" key="5">
    <source>
        <dbReference type="Proteomes" id="UP000481153"/>
    </source>
</evidence>
<sequence>MQHSVELGHLRDAIHALLEENEESNQEEKPLMHASEVCMAIEACLKLGLKRVSSKETVSLWGLLQWTNVSQLERHKVWKIHQEKLRAKEQSKEWYLDMFKDELEQISTLKLKDNNPPTNDHSDDNPLTPGFQASIRTVNSLLHVQTPDGRVRAWIRHCLNTHILSRCLAAIMHPMNEAALRTYFAPGALCCDVDMREILVGLTSTLDRLHFGFPIDNRFMDNPSLPEEPQDLSNEPLPQEPAVVNQVLLDVLDAKTQQLHELLKNTPASILSPRADEVRPGQPRGGIFGAPLVDLVQSSGSCDVATWDCTISVPNIIEGCCRLVDAAAAVGIPALFASKVHKTRFQQLVQQVEISGTLSIWSSAHHGIIILIKWLRDLPEPIFPLHLLPHFLAVIDMGEALQILELRNLVNQLHWSVKPTLLRLVYTLSRVVKSASATTVDLIYDIFGRILFPKQSTSLPAQTTIARLLIAHTNSIFVDISSHIMERTKALIDRWTAVERIADDIRTPFVPSLHQPLFDQLREHYPNIPSPETLRGGGILVFNCLIHFAHEHQELAIQLIAQRVLGDAKQYPLPVASVHIVRMLVELLQLQTATSSQTIVDIDVDAWFARCDGYPSTNQPITINSSLALVHQGLWSFFHDSDAFYRLFGWTVLLFDRNYTRSGASCMDFTTILAETRVQVVAHLEKKPRSVPELYQLWAESLETNALVPRTTNYSHGIDPIRIVPSGATAHMQTYVVIWDGGVTIRAYPSKQADIVGVREQGDHIDTVLQAGHWLKLRDLPGGQGGGWILAKSQGKTLVQLVDPTMAV</sequence>
<dbReference type="SUPFAM" id="SSF140741">
    <property type="entry name" value="RUN domain-like"/>
    <property type="match status" value="1"/>
</dbReference>
<feature type="domain" description="RUN" evidence="2">
    <location>
        <begin position="28"/>
        <end position="218"/>
    </location>
</feature>
<dbReference type="VEuPathDB" id="FungiDB:AeMF1_003527"/>
<dbReference type="PROSITE" id="PS50826">
    <property type="entry name" value="RUN"/>
    <property type="match status" value="1"/>
</dbReference>
<dbReference type="InterPro" id="IPR008936">
    <property type="entry name" value="Rho_GTPase_activation_prot"/>
</dbReference>
<dbReference type="InterPro" id="IPR004012">
    <property type="entry name" value="Run_dom"/>
</dbReference>
<dbReference type="Proteomes" id="UP000481153">
    <property type="component" value="Unassembled WGS sequence"/>
</dbReference>
<dbReference type="CDD" id="cd17671">
    <property type="entry name" value="RUN"/>
    <property type="match status" value="1"/>
</dbReference>
<dbReference type="PROSITE" id="PS51335">
    <property type="entry name" value="ELMO"/>
    <property type="match status" value="1"/>
</dbReference>
<accession>A0A6G0WYP3</accession>
<dbReference type="Pfam" id="PF04727">
    <property type="entry name" value="ELMO_CED12"/>
    <property type="match status" value="1"/>
</dbReference>
<comment type="caution">
    <text evidence="4">The sequence shown here is derived from an EMBL/GenBank/DDBJ whole genome shotgun (WGS) entry which is preliminary data.</text>
</comment>
<gene>
    <name evidence="4" type="ORF">Ae201684_010357</name>
</gene>
<dbReference type="Gene3D" id="1.20.58.900">
    <property type="match status" value="1"/>
</dbReference>
<dbReference type="GO" id="GO:0007165">
    <property type="term" value="P:signal transduction"/>
    <property type="evidence" value="ECO:0007669"/>
    <property type="project" value="InterPro"/>
</dbReference>
<protein>
    <recommendedName>
        <fullName evidence="6">RUN domain-containing protein</fullName>
    </recommendedName>
</protein>
<proteinExistence type="predicted"/>
<evidence type="ECO:0000259" key="1">
    <source>
        <dbReference type="PROSITE" id="PS50238"/>
    </source>
</evidence>
<dbReference type="InterPro" id="IPR050868">
    <property type="entry name" value="ELMO_domain-containing"/>
</dbReference>
<evidence type="ECO:0000259" key="3">
    <source>
        <dbReference type="PROSITE" id="PS51335"/>
    </source>
</evidence>
<reference evidence="4 5" key="1">
    <citation type="submission" date="2019-07" db="EMBL/GenBank/DDBJ databases">
        <title>Genomics analysis of Aphanomyces spp. identifies a new class of oomycete effector associated with host adaptation.</title>
        <authorList>
            <person name="Gaulin E."/>
        </authorList>
    </citation>
    <scope>NUCLEOTIDE SEQUENCE [LARGE SCALE GENOMIC DNA]</scope>
    <source>
        <strain evidence="4 5">ATCC 201684</strain>
    </source>
</reference>
<dbReference type="InterPro" id="IPR006816">
    <property type="entry name" value="ELMO_dom"/>
</dbReference>
<evidence type="ECO:0000313" key="4">
    <source>
        <dbReference type="EMBL" id="KAF0732649.1"/>
    </source>
</evidence>
<name>A0A6G0WYP3_9STRA</name>
<dbReference type="Pfam" id="PF02759">
    <property type="entry name" value="RUN"/>
    <property type="match status" value="1"/>
</dbReference>
<organism evidence="4 5">
    <name type="scientific">Aphanomyces euteiches</name>
    <dbReference type="NCBI Taxonomy" id="100861"/>
    <lineage>
        <taxon>Eukaryota</taxon>
        <taxon>Sar</taxon>
        <taxon>Stramenopiles</taxon>
        <taxon>Oomycota</taxon>
        <taxon>Saprolegniomycetes</taxon>
        <taxon>Saprolegniales</taxon>
        <taxon>Verrucalvaceae</taxon>
        <taxon>Aphanomyces</taxon>
    </lineage>
</organism>
<dbReference type="SUPFAM" id="SSF48350">
    <property type="entry name" value="GTPase activation domain, GAP"/>
    <property type="match status" value="1"/>
</dbReference>
<feature type="domain" description="Rho-GAP" evidence="1">
    <location>
        <begin position="290"/>
        <end position="477"/>
    </location>
</feature>
<keyword evidence="5" id="KW-1185">Reference proteome</keyword>
<dbReference type="InterPro" id="IPR000198">
    <property type="entry name" value="RhoGAP_dom"/>
</dbReference>
<dbReference type="AlphaFoldDB" id="A0A6G0WYP3"/>
<dbReference type="Gene3D" id="1.10.555.10">
    <property type="entry name" value="Rho GTPase activation protein"/>
    <property type="match status" value="1"/>
</dbReference>
<evidence type="ECO:0008006" key="6">
    <source>
        <dbReference type="Google" id="ProtNLM"/>
    </source>
</evidence>
<feature type="domain" description="ELMO" evidence="3">
    <location>
        <begin position="486"/>
        <end position="684"/>
    </location>
</feature>
<dbReference type="Pfam" id="PF00620">
    <property type="entry name" value="RhoGAP"/>
    <property type="match status" value="1"/>
</dbReference>
<dbReference type="SMART" id="SM00324">
    <property type="entry name" value="RhoGAP"/>
    <property type="match status" value="1"/>
</dbReference>